<dbReference type="Gene3D" id="1.10.530.10">
    <property type="match status" value="1"/>
</dbReference>
<dbReference type="Proteomes" id="UP000261875">
    <property type="component" value="Chromosome"/>
</dbReference>
<accession>A0A2U8I6P3</accession>
<gene>
    <name evidence="4" type="ORF">CCS41_02015</name>
</gene>
<dbReference type="AlphaFoldDB" id="A0A2U8I6P3"/>
<evidence type="ECO:0000256" key="2">
    <source>
        <dbReference type="SAM" id="SignalP"/>
    </source>
</evidence>
<dbReference type="Pfam" id="PF01464">
    <property type="entry name" value="SLT"/>
    <property type="match status" value="1"/>
</dbReference>
<dbReference type="PANTHER" id="PTHR37423">
    <property type="entry name" value="SOLUBLE LYTIC MUREIN TRANSGLYCOSYLASE-RELATED"/>
    <property type="match status" value="1"/>
</dbReference>
<dbReference type="OrthoDB" id="8019720at2"/>
<evidence type="ECO:0000313" key="4">
    <source>
        <dbReference type="EMBL" id="AWK13554.1"/>
    </source>
</evidence>
<evidence type="ECO:0000313" key="5">
    <source>
        <dbReference type="Proteomes" id="UP000261875"/>
    </source>
</evidence>
<dbReference type="PROSITE" id="PS51257">
    <property type="entry name" value="PROKAR_LIPOPROTEIN"/>
    <property type="match status" value="1"/>
</dbReference>
<dbReference type="SUPFAM" id="SSF53955">
    <property type="entry name" value="Lysozyme-like"/>
    <property type="match status" value="1"/>
</dbReference>
<reference evidence="4 5" key="1">
    <citation type="submission" date="2017-05" db="EMBL/GenBank/DDBJ databases">
        <title>Genome sequence of Candidatus Fukatsuia symbiotica and Candidatus Hamiltonella defensa from Acyrthosiphon pisum strain 5D.</title>
        <authorList>
            <person name="Patel V.A."/>
            <person name="Chevignon G."/>
            <person name="Russell J.A."/>
            <person name="Oliver K.M."/>
        </authorList>
    </citation>
    <scope>NUCLEOTIDE SEQUENCE [LARGE SCALE GENOMIC DNA]</scope>
    <source>
        <strain evidence="4 5">5D</strain>
    </source>
</reference>
<organism evidence="4 5">
    <name type="scientific">Candidatus Fukatsuia symbiotica</name>
    <dbReference type="NCBI Taxonomy" id="1878942"/>
    <lineage>
        <taxon>Bacteria</taxon>
        <taxon>Pseudomonadati</taxon>
        <taxon>Pseudomonadota</taxon>
        <taxon>Gammaproteobacteria</taxon>
        <taxon>Enterobacterales</taxon>
        <taxon>Yersiniaceae</taxon>
        <taxon>Candidatus Fukatsuia</taxon>
    </lineage>
</organism>
<keyword evidence="5" id="KW-1185">Reference proteome</keyword>
<sequence>MNTFPYRLHSCKRLLFIIFLSMIACNTAVANPAPASLPYRTDVIRNARIEWGINAPIADFAAQFHQESSWIPSAMSPQGAQGLAQFIPSTARWFSNMIPALRANQPFNPSWGIRALISYDRWLWWRIQAANDCEQMAMTLSAYNGGLKWVQRDQKLAVQKELDHLRWFKQVETVNAGRSQANWRENRHYPQRILHTLAPRYLLWGGSYCVE</sequence>
<dbReference type="STRING" id="1878942.GCA_900128755_00186"/>
<protein>
    <submittedName>
        <fullName evidence="4">Lytic murein transglycosylase</fullName>
    </submittedName>
</protein>
<feature type="chain" id="PRO_5015857855" evidence="2">
    <location>
        <begin position="31"/>
        <end position="211"/>
    </location>
</feature>
<dbReference type="EMBL" id="CP021659">
    <property type="protein sequence ID" value="AWK13554.1"/>
    <property type="molecule type" value="Genomic_DNA"/>
</dbReference>
<proteinExistence type="inferred from homology"/>
<dbReference type="InterPro" id="IPR008258">
    <property type="entry name" value="Transglycosylase_SLT_dom_1"/>
</dbReference>
<evidence type="ECO:0000256" key="1">
    <source>
        <dbReference type="ARBA" id="ARBA00007734"/>
    </source>
</evidence>
<evidence type="ECO:0000259" key="3">
    <source>
        <dbReference type="Pfam" id="PF01464"/>
    </source>
</evidence>
<dbReference type="InterPro" id="IPR023346">
    <property type="entry name" value="Lysozyme-like_dom_sf"/>
</dbReference>
<name>A0A2U8I6P3_9GAMM</name>
<feature type="domain" description="Transglycosylase SLT" evidence="3">
    <location>
        <begin position="64"/>
        <end position="160"/>
    </location>
</feature>
<keyword evidence="2" id="KW-0732">Signal</keyword>
<dbReference type="PANTHER" id="PTHR37423:SF2">
    <property type="entry name" value="MEMBRANE-BOUND LYTIC MUREIN TRANSGLYCOSYLASE C"/>
    <property type="match status" value="1"/>
</dbReference>
<comment type="similarity">
    <text evidence="1">Belongs to the transglycosylase Slt family.</text>
</comment>
<dbReference type="KEGG" id="fsm:CCS41_02015"/>
<feature type="signal peptide" evidence="2">
    <location>
        <begin position="1"/>
        <end position="30"/>
    </location>
</feature>